<dbReference type="Pfam" id="PF12833">
    <property type="entry name" value="HTH_18"/>
    <property type="match status" value="1"/>
</dbReference>
<dbReference type="InterPro" id="IPR018062">
    <property type="entry name" value="HTH_AraC-typ_CS"/>
</dbReference>
<dbReference type="Proteomes" id="UP001357452">
    <property type="component" value="Unassembled WGS sequence"/>
</dbReference>
<dbReference type="SMART" id="SM00342">
    <property type="entry name" value="HTH_ARAC"/>
    <property type="match status" value="1"/>
</dbReference>
<keyword evidence="2" id="KW-0238">DNA-binding</keyword>
<feature type="domain" description="HTH araC/xylS-type" evidence="4">
    <location>
        <begin position="181"/>
        <end position="278"/>
    </location>
</feature>
<proteinExistence type="predicted"/>
<dbReference type="Gene3D" id="1.10.10.60">
    <property type="entry name" value="Homeodomain-like"/>
    <property type="match status" value="2"/>
</dbReference>
<keyword evidence="3" id="KW-0804">Transcription</keyword>
<dbReference type="PROSITE" id="PS01124">
    <property type="entry name" value="HTH_ARAC_FAMILY_2"/>
    <property type="match status" value="1"/>
</dbReference>
<dbReference type="PRINTS" id="PR00032">
    <property type="entry name" value="HTHARAC"/>
</dbReference>
<dbReference type="PANTHER" id="PTHR43280:SF27">
    <property type="entry name" value="TRANSCRIPTIONAL REGULATOR MTLR"/>
    <property type="match status" value="1"/>
</dbReference>
<organism evidence="5 6">
    <name type="scientific">Niabella digestorum</name>
    <dbReference type="NCBI Taxonomy" id="3117701"/>
    <lineage>
        <taxon>Bacteria</taxon>
        <taxon>Pseudomonadati</taxon>
        <taxon>Bacteroidota</taxon>
        <taxon>Chitinophagia</taxon>
        <taxon>Chitinophagales</taxon>
        <taxon>Chitinophagaceae</taxon>
        <taxon>Niabella</taxon>
    </lineage>
</organism>
<keyword evidence="1" id="KW-0805">Transcription regulation</keyword>
<sequence>MKIEYEIVRADPGSSFRIIHHKRVRKTDFIWQYHYHPEYEIVYVPYGNGTRHVGNHLSNYLNGDLVLIGSNLPHSGFGINSSGFHEEIVVQVHKEVLPLHLTESGPLEQLLTKSQYGLSFYGNTKQQAGEKLMAIVDQPPFQRYLTMLEVFHILSTSDEYHILNTSIVSPTLLTKHKSRLQKVFTYVEQHYHNEIDIKTVAALVGLSVPSFCNFFKKATNITFSEFVNQYRIQRACILLHQDKSIAEVCFECGFNHVTYFNKLFKKIMNLTPSEFKKNMEPVT</sequence>
<evidence type="ECO:0000256" key="1">
    <source>
        <dbReference type="ARBA" id="ARBA00023015"/>
    </source>
</evidence>
<reference evidence="5 6" key="1">
    <citation type="submission" date="2024-01" db="EMBL/GenBank/DDBJ databases">
        <title>Niabella digestum sp. nov., isolated from waste digestion system.</title>
        <authorList>
            <person name="Zhang L."/>
        </authorList>
    </citation>
    <scope>NUCLEOTIDE SEQUENCE [LARGE SCALE GENOMIC DNA]</scope>
    <source>
        <strain evidence="5 6">A18</strain>
    </source>
</reference>
<dbReference type="InterPro" id="IPR014710">
    <property type="entry name" value="RmlC-like_jellyroll"/>
</dbReference>
<protein>
    <submittedName>
        <fullName evidence="5">AraC family transcriptional regulator</fullName>
    </submittedName>
</protein>
<gene>
    <name evidence="5" type="ORF">V2H41_10040</name>
</gene>
<evidence type="ECO:0000313" key="5">
    <source>
        <dbReference type="EMBL" id="MEE6187614.1"/>
    </source>
</evidence>
<evidence type="ECO:0000259" key="4">
    <source>
        <dbReference type="PROSITE" id="PS01124"/>
    </source>
</evidence>
<keyword evidence="6" id="KW-1185">Reference proteome</keyword>
<name>A0ABU7RHZ3_9BACT</name>
<dbReference type="Gene3D" id="2.60.120.10">
    <property type="entry name" value="Jelly Rolls"/>
    <property type="match status" value="1"/>
</dbReference>
<evidence type="ECO:0000256" key="2">
    <source>
        <dbReference type="ARBA" id="ARBA00023125"/>
    </source>
</evidence>
<dbReference type="PANTHER" id="PTHR43280">
    <property type="entry name" value="ARAC-FAMILY TRANSCRIPTIONAL REGULATOR"/>
    <property type="match status" value="1"/>
</dbReference>
<dbReference type="PROSITE" id="PS00041">
    <property type="entry name" value="HTH_ARAC_FAMILY_1"/>
    <property type="match status" value="1"/>
</dbReference>
<dbReference type="InterPro" id="IPR018060">
    <property type="entry name" value="HTH_AraC"/>
</dbReference>
<dbReference type="InterPro" id="IPR009057">
    <property type="entry name" value="Homeodomain-like_sf"/>
</dbReference>
<accession>A0ABU7RHZ3</accession>
<dbReference type="EMBL" id="JAZGLY010000005">
    <property type="protein sequence ID" value="MEE6187614.1"/>
    <property type="molecule type" value="Genomic_DNA"/>
</dbReference>
<comment type="caution">
    <text evidence="5">The sequence shown here is derived from an EMBL/GenBank/DDBJ whole genome shotgun (WGS) entry which is preliminary data.</text>
</comment>
<dbReference type="RefSeq" id="WP_330975022.1">
    <property type="nucleotide sequence ID" value="NZ_JAZGLY010000005.1"/>
</dbReference>
<dbReference type="InterPro" id="IPR020449">
    <property type="entry name" value="Tscrpt_reg_AraC-type_HTH"/>
</dbReference>
<evidence type="ECO:0000313" key="6">
    <source>
        <dbReference type="Proteomes" id="UP001357452"/>
    </source>
</evidence>
<dbReference type="SUPFAM" id="SSF46689">
    <property type="entry name" value="Homeodomain-like"/>
    <property type="match status" value="2"/>
</dbReference>
<evidence type="ECO:0000256" key="3">
    <source>
        <dbReference type="ARBA" id="ARBA00023163"/>
    </source>
</evidence>